<sequence>MDKRDRAAIFRTRLLDAVERAGWTQTRLANAAGLDRSTVSQLLAVEEPRLPSGQALAEIAAALQVSSDWLLGLSNHRGAASEILDQAVQVTEAARHPVDEQVLKWTSEVLGAKIRHVPAGLPDIFKTDEVHVFEYQAAVRRTPQQAISDSEAQLALLRRLETDMEIAVPVQTLESFAAGEWQWRGLSAKIRKRQLEAMAGSLEEFYPSARLYAFDARELYSVPFSVYGQQRVAIYVGQRYLAFTAPTYIRMMARHFDDLVRAASVHGHEAAAWVADLARQVR</sequence>
<proteinExistence type="predicted"/>
<comment type="caution">
    <text evidence="2">The sequence shown here is derived from an EMBL/GenBank/DDBJ whole genome shotgun (WGS) entry which is preliminary data.</text>
</comment>
<dbReference type="SUPFAM" id="SSF47413">
    <property type="entry name" value="lambda repressor-like DNA-binding domains"/>
    <property type="match status" value="1"/>
</dbReference>
<dbReference type="CDD" id="cd00093">
    <property type="entry name" value="HTH_XRE"/>
    <property type="match status" value="1"/>
</dbReference>
<evidence type="ECO:0000259" key="1">
    <source>
        <dbReference type="PROSITE" id="PS50943"/>
    </source>
</evidence>
<reference evidence="2 3" key="1">
    <citation type="submission" date="2020-08" db="EMBL/GenBank/DDBJ databases">
        <title>Genomic Encyclopedia of Type Strains, Phase IV (KMG-IV): sequencing the most valuable type-strain genomes for metagenomic binning, comparative biology and taxonomic classification.</title>
        <authorList>
            <person name="Goeker M."/>
        </authorList>
    </citation>
    <scope>NUCLEOTIDE SEQUENCE [LARGE SCALE GENOMIC DNA]</scope>
    <source>
        <strain evidence="2 3">DSM 23447</strain>
    </source>
</reference>
<dbReference type="EMBL" id="JACIEW010000002">
    <property type="protein sequence ID" value="MBB4051563.1"/>
    <property type="molecule type" value="Genomic_DNA"/>
</dbReference>
<dbReference type="GO" id="GO:0003677">
    <property type="term" value="F:DNA binding"/>
    <property type="evidence" value="ECO:0007669"/>
    <property type="project" value="InterPro"/>
</dbReference>
<dbReference type="SMART" id="SM00530">
    <property type="entry name" value="HTH_XRE"/>
    <property type="match status" value="1"/>
</dbReference>
<organism evidence="2 3">
    <name type="scientific">Devosia subaequoris</name>
    <dbReference type="NCBI Taxonomy" id="395930"/>
    <lineage>
        <taxon>Bacteria</taxon>
        <taxon>Pseudomonadati</taxon>
        <taxon>Pseudomonadota</taxon>
        <taxon>Alphaproteobacteria</taxon>
        <taxon>Hyphomicrobiales</taxon>
        <taxon>Devosiaceae</taxon>
        <taxon>Devosia</taxon>
    </lineage>
</organism>
<keyword evidence="3" id="KW-1185">Reference proteome</keyword>
<dbReference type="InterPro" id="IPR001387">
    <property type="entry name" value="Cro/C1-type_HTH"/>
</dbReference>
<dbReference type="PROSITE" id="PS50943">
    <property type="entry name" value="HTH_CROC1"/>
    <property type="match status" value="1"/>
</dbReference>
<evidence type="ECO:0000313" key="3">
    <source>
        <dbReference type="Proteomes" id="UP000547011"/>
    </source>
</evidence>
<dbReference type="Proteomes" id="UP000547011">
    <property type="component" value="Unassembled WGS sequence"/>
</dbReference>
<dbReference type="AlphaFoldDB" id="A0A7W6IL39"/>
<feature type="domain" description="HTH cro/C1-type" evidence="1">
    <location>
        <begin position="14"/>
        <end position="70"/>
    </location>
</feature>
<name>A0A7W6IL39_9HYPH</name>
<dbReference type="Pfam" id="PF01381">
    <property type="entry name" value="HTH_3"/>
    <property type="match status" value="1"/>
</dbReference>
<evidence type="ECO:0000313" key="2">
    <source>
        <dbReference type="EMBL" id="MBB4051563.1"/>
    </source>
</evidence>
<dbReference type="Gene3D" id="1.10.260.40">
    <property type="entry name" value="lambda repressor-like DNA-binding domains"/>
    <property type="match status" value="1"/>
</dbReference>
<dbReference type="InterPro" id="IPR010982">
    <property type="entry name" value="Lambda_DNA-bd_dom_sf"/>
</dbReference>
<protein>
    <submittedName>
        <fullName evidence="2">Transcriptional regulator with XRE-family HTH domain</fullName>
    </submittedName>
</protein>
<gene>
    <name evidence="2" type="ORF">GGR20_001199</name>
</gene>
<dbReference type="RefSeq" id="WP_183310309.1">
    <property type="nucleotide sequence ID" value="NZ_JACIEW010000002.1"/>
</dbReference>
<accession>A0A7W6IL39</accession>